<dbReference type="Pfam" id="PF09186">
    <property type="entry name" value="DUF1949"/>
    <property type="match status" value="1"/>
</dbReference>
<reference evidence="5 6" key="1">
    <citation type="journal article" date="2023" name="Virus Evol.">
        <title>Computational host range prediction-The good, the bad, and the ugly.</title>
        <authorList>
            <person name="Howell A.A."/>
            <person name="Versoza C.J."/>
            <person name="Pfeifer S.P."/>
        </authorList>
    </citation>
    <scope>NUCLEOTIDE SEQUENCE [LARGE SCALE GENOMIC DNA]</scope>
    <source>
        <strain evidence="5 6">1610/1b</strain>
    </source>
</reference>
<dbReference type="Proteomes" id="UP001479933">
    <property type="component" value="Chromosome"/>
</dbReference>
<protein>
    <submittedName>
        <fullName evidence="5">YigZ family protein</fullName>
    </submittedName>
</protein>
<dbReference type="RefSeq" id="WP_066162415.1">
    <property type="nucleotide sequence ID" value="NZ_CP136137.1"/>
</dbReference>
<evidence type="ECO:0000256" key="1">
    <source>
        <dbReference type="ARBA" id="ARBA00007665"/>
    </source>
</evidence>
<organism evidence="5 6">
    <name type="scientific">Gordonia hydrophobica</name>
    <dbReference type="NCBI Taxonomy" id="40516"/>
    <lineage>
        <taxon>Bacteria</taxon>
        <taxon>Bacillati</taxon>
        <taxon>Actinomycetota</taxon>
        <taxon>Actinomycetes</taxon>
        <taxon>Mycobacteriales</taxon>
        <taxon>Gordoniaceae</taxon>
        <taxon>Gordonia</taxon>
    </lineage>
</organism>
<evidence type="ECO:0000256" key="2">
    <source>
        <dbReference type="SAM" id="MobiDB-lite"/>
    </source>
</evidence>
<sequence>MVKTVSESEGSVPSYLTLAAGSDVVGTIEVKRSKFMAVLRRVDDEESARALVAELRRAHRDARHHCSAFVLGTRGETTRTNDDGEPSGTGGAPMLDVLQGAELSDVAAVVVRWFGGTLLGAGGLARAYGDAVTAALESATLVRREQRVLSRVDLPHADAGRVEADLRGRGIEVLGTEYGAQATLLMATNALADAEIAVASATAGAGVVVDAGVRWVDLTRS</sequence>
<comment type="similarity">
    <text evidence="1">Belongs to the IMPACT family.</text>
</comment>
<feature type="region of interest" description="Disordered" evidence="2">
    <location>
        <begin position="73"/>
        <end position="92"/>
    </location>
</feature>
<keyword evidence="6" id="KW-1185">Reference proteome</keyword>
<proteinExistence type="inferred from homology"/>
<evidence type="ECO:0000313" key="5">
    <source>
        <dbReference type="EMBL" id="WYY06351.1"/>
    </source>
</evidence>
<accession>A0ABZ2TY64</accession>
<dbReference type="InterPro" id="IPR023582">
    <property type="entry name" value="Impact"/>
</dbReference>
<dbReference type="InterPro" id="IPR001498">
    <property type="entry name" value="Impact_N"/>
</dbReference>
<dbReference type="SUPFAM" id="SSF54211">
    <property type="entry name" value="Ribosomal protein S5 domain 2-like"/>
    <property type="match status" value="1"/>
</dbReference>
<dbReference type="InterPro" id="IPR020569">
    <property type="entry name" value="UPF0029_Impact_CS"/>
</dbReference>
<gene>
    <name evidence="5" type="ORF">RVF87_14905</name>
</gene>
<dbReference type="InterPro" id="IPR020568">
    <property type="entry name" value="Ribosomal_Su5_D2-typ_SF"/>
</dbReference>
<dbReference type="InterPro" id="IPR036956">
    <property type="entry name" value="Impact_N_sf"/>
</dbReference>
<dbReference type="EMBL" id="CP136137">
    <property type="protein sequence ID" value="WYY06351.1"/>
    <property type="molecule type" value="Genomic_DNA"/>
</dbReference>
<feature type="domain" description="UPF0029" evidence="4">
    <location>
        <begin position="153"/>
        <end position="204"/>
    </location>
</feature>
<dbReference type="PROSITE" id="PS00910">
    <property type="entry name" value="UPF0029"/>
    <property type="match status" value="1"/>
</dbReference>
<dbReference type="PANTHER" id="PTHR16301">
    <property type="entry name" value="IMPACT-RELATED"/>
    <property type="match status" value="1"/>
</dbReference>
<dbReference type="InterPro" id="IPR015269">
    <property type="entry name" value="UPF0029_Impact_C"/>
</dbReference>
<dbReference type="Pfam" id="PF01205">
    <property type="entry name" value="Impact_N"/>
    <property type="match status" value="1"/>
</dbReference>
<dbReference type="Gene3D" id="3.30.230.30">
    <property type="entry name" value="Impact, N-terminal domain"/>
    <property type="match status" value="1"/>
</dbReference>
<name>A0ABZ2TY64_9ACTN</name>
<dbReference type="PANTHER" id="PTHR16301:SF20">
    <property type="entry name" value="IMPACT FAMILY MEMBER YIGZ"/>
    <property type="match status" value="1"/>
</dbReference>
<evidence type="ECO:0000259" key="4">
    <source>
        <dbReference type="Pfam" id="PF09186"/>
    </source>
</evidence>
<evidence type="ECO:0000259" key="3">
    <source>
        <dbReference type="Pfam" id="PF01205"/>
    </source>
</evidence>
<feature type="domain" description="Impact N-terminal" evidence="3">
    <location>
        <begin position="31"/>
        <end position="136"/>
    </location>
</feature>
<evidence type="ECO:0000313" key="6">
    <source>
        <dbReference type="Proteomes" id="UP001479933"/>
    </source>
</evidence>